<dbReference type="RefSeq" id="WP_041974229.1">
    <property type="nucleotide sequence ID" value="NZ_CBXV010000002.1"/>
</dbReference>
<organism evidence="14 15">
    <name type="scientific">Pyrinomonas methylaliphatogenes</name>
    <dbReference type="NCBI Taxonomy" id="454194"/>
    <lineage>
        <taxon>Bacteria</taxon>
        <taxon>Pseudomonadati</taxon>
        <taxon>Acidobacteriota</taxon>
        <taxon>Blastocatellia</taxon>
        <taxon>Blastocatellales</taxon>
        <taxon>Pyrinomonadaceae</taxon>
        <taxon>Pyrinomonas</taxon>
    </lineage>
</organism>
<proteinExistence type="inferred from homology"/>
<evidence type="ECO:0000256" key="10">
    <source>
        <dbReference type="PIRSR" id="PIRSR614732-1"/>
    </source>
</evidence>
<feature type="binding site" evidence="9 11">
    <location>
        <position position="127"/>
    </location>
    <ligand>
        <name>substrate</name>
    </ligand>
</feature>
<name>A0A0B6WWK8_9BACT</name>
<keyword evidence="15" id="KW-1185">Reference proteome</keyword>
<feature type="domain" description="Orotidine 5'-phosphate decarboxylase" evidence="13">
    <location>
        <begin position="8"/>
        <end position="234"/>
    </location>
</feature>
<feature type="binding site" evidence="9 11">
    <location>
        <position position="219"/>
    </location>
    <ligand>
        <name>substrate</name>
    </ligand>
</feature>
<feature type="active site" description="For OMPdecase activity" evidence="10">
    <location>
        <position position="65"/>
    </location>
</feature>
<feature type="binding site" evidence="9 11">
    <location>
        <position position="218"/>
    </location>
    <ligand>
        <name>substrate</name>
    </ligand>
</feature>
<dbReference type="InterPro" id="IPR014732">
    <property type="entry name" value="OMPdecase"/>
</dbReference>
<gene>
    <name evidence="9" type="primary">pyrF</name>
    <name evidence="14" type="ORF">PYK22_00654</name>
</gene>
<dbReference type="Proteomes" id="UP000031518">
    <property type="component" value="Unassembled WGS sequence"/>
</dbReference>
<dbReference type="PROSITE" id="PS00156">
    <property type="entry name" value="OMPDECASE"/>
    <property type="match status" value="1"/>
</dbReference>
<evidence type="ECO:0000256" key="5">
    <source>
        <dbReference type="ARBA" id="ARBA00022975"/>
    </source>
</evidence>
<evidence type="ECO:0000256" key="2">
    <source>
        <dbReference type="ARBA" id="ARBA00004861"/>
    </source>
</evidence>
<comment type="similarity">
    <text evidence="8 9">Belongs to the OMP decarboxylase family. Type 1 subfamily.</text>
</comment>
<reference evidence="14 15" key="2">
    <citation type="submission" date="2015-01" db="EMBL/GenBank/DDBJ databases">
        <title>Complete genome sequence of Pyrinomonas methylaliphatogenes type strain K22T.</title>
        <authorList>
            <person name="Lee K.C.Y."/>
            <person name="Power J.F."/>
            <person name="Dunfield P.F."/>
            <person name="Morgan X.C."/>
            <person name="Huttenhower C."/>
            <person name="Stott M.B."/>
        </authorList>
    </citation>
    <scope>NUCLEOTIDE SEQUENCE [LARGE SCALE GENOMIC DNA]</scope>
    <source>
        <strain evidence="14 15">K22</strain>
    </source>
</reference>
<dbReference type="Pfam" id="PF00215">
    <property type="entry name" value="OMPdecase"/>
    <property type="match status" value="1"/>
</dbReference>
<accession>A0A0B6WWK8</accession>
<dbReference type="AlphaFoldDB" id="A0A0B6WWK8"/>
<evidence type="ECO:0000256" key="3">
    <source>
        <dbReference type="ARBA" id="ARBA00011738"/>
    </source>
</evidence>
<feature type="binding site" evidence="9">
    <location>
        <begin position="63"/>
        <end position="72"/>
    </location>
    <ligand>
        <name>substrate</name>
    </ligand>
</feature>
<dbReference type="InterPro" id="IPR047596">
    <property type="entry name" value="OMPdecase_bac"/>
</dbReference>
<dbReference type="FunFam" id="3.20.20.70:FF:000015">
    <property type="entry name" value="Orotidine 5'-phosphate decarboxylase"/>
    <property type="match status" value="1"/>
</dbReference>
<protein>
    <recommendedName>
        <fullName evidence="9">Orotidine 5'-phosphate decarboxylase</fullName>
        <ecNumber evidence="9">4.1.1.23</ecNumber>
    </recommendedName>
    <alternativeName>
        <fullName evidence="9">OMP decarboxylase</fullName>
        <shortName evidence="9">OMPDCase</shortName>
        <shortName evidence="9">OMPdecase</shortName>
    </alternativeName>
</protein>
<dbReference type="InterPro" id="IPR011060">
    <property type="entry name" value="RibuloseP-bd_barrel"/>
</dbReference>
<dbReference type="OrthoDB" id="9806203at2"/>
<dbReference type="SUPFAM" id="SSF51366">
    <property type="entry name" value="Ribulose-phoshate binding barrel"/>
    <property type="match status" value="1"/>
</dbReference>
<evidence type="ECO:0000256" key="6">
    <source>
        <dbReference type="ARBA" id="ARBA00023239"/>
    </source>
</evidence>
<comment type="catalytic activity">
    <reaction evidence="7 9 12">
        <text>orotidine 5'-phosphate + H(+) = UMP + CO2</text>
        <dbReference type="Rhea" id="RHEA:11596"/>
        <dbReference type="ChEBI" id="CHEBI:15378"/>
        <dbReference type="ChEBI" id="CHEBI:16526"/>
        <dbReference type="ChEBI" id="CHEBI:57538"/>
        <dbReference type="ChEBI" id="CHEBI:57865"/>
        <dbReference type="EC" id="4.1.1.23"/>
    </reaction>
</comment>
<dbReference type="GO" id="GO:0044205">
    <property type="term" value="P:'de novo' UMP biosynthetic process"/>
    <property type="evidence" value="ECO:0007669"/>
    <property type="project" value="UniProtKB-UniRule"/>
</dbReference>
<dbReference type="InterPro" id="IPR018089">
    <property type="entry name" value="OMPdecase_AS"/>
</dbReference>
<feature type="active site" description="Proton donor" evidence="9">
    <location>
        <position position="65"/>
    </location>
</feature>
<evidence type="ECO:0000256" key="7">
    <source>
        <dbReference type="ARBA" id="ARBA00049157"/>
    </source>
</evidence>
<dbReference type="CDD" id="cd04725">
    <property type="entry name" value="OMP_decarboxylase_like"/>
    <property type="match status" value="1"/>
</dbReference>
<dbReference type="STRING" id="454194.PYK22_00654"/>
<dbReference type="GO" id="GO:0005829">
    <property type="term" value="C:cytosol"/>
    <property type="evidence" value="ECO:0007669"/>
    <property type="project" value="TreeGrafter"/>
</dbReference>
<dbReference type="GO" id="GO:0004590">
    <property type="term" value="F:orotidine-5'-phosphate decarboxylase activity"/>
    <property type="evidence" value="ECO:0007669"/>
    <property type="project" value="UniProtKB-UniRule"/>
</dbReference>
<feature type="active site" description="For OMPdecase activity" evidence="10">
    <location>
        <position position="68"/>
    </location>
</feature>
<evidence type="ECO:0000259" key="13">
    <source>
        <dbReference type="SMART" id="SM00934"/>
    </source>
</evidence>
<dbReference type="UniPathway" id="UPA00070">
    <property type="reaction ID" value="UER00120"/>
</dbReference>
<feature type="active site" description="For OMPdecase activity" evidence="10">
    <location>
        <position position="63"/>
    </location>
</feature>
<evidence type="ECO:0000256" key="8">
    <source>
        <dbReference type="ARBA" id="ARBA00061012"/>
    </source>
</evidence>
<dbReference type="HAMAP" id="MF_01200_B">
    <property type="entry name" value="OMPdecase_type1_B"/>
    <property type="match status" value="1"/>
</dbReference>
<dbReference type="SMART" id="SM00934">
    <property type="entry name" value="OMPdecase"/>
    <property type="match status" value="1"/>
</dbReference>
<evidence type="ECO:0000256" key="4">
    <source>
        <dbReference type="ARBA" id="ARBA00022793"/>
    </source>
</evidence>
<dbReference type="EC" id="4.1.1.23" evidence="9"/>
<dbReference type="Gene3D" id="3.20.20.70">
    <property type="entry name" value="Aldolase class I"/>
    <property type="match status" value="1"/>
</dbReference>
<evidence type="ECO:0000256" key="12">
    <source>
        <dbReference type="RuleBase" id="RU000512"/>
    </source>
</evidence>
<comment type="subunit">
    <text evidence="3 9">Homodimer.</text>
</comment>
<evidence type="ECO:0000313" key="14">
    <source>
        <dbReference type="EMBL" id="CDM64659.1"/>
    </source>
</evidence>
<evidence type="ECO:0000256" key="11">
    <source>
        <dbReference type="PIRSR" id="PIRSR614732-2"/>
    </source>
</evidence>
<dbReference type="InterPro" id="IPR001754">
    <property type="entry name" value="OMPdeCOase_dom"/>
</dbReference>
<keyword evidence="5 9" id="KW-0665">Pyrimidine biosynthesis</keyword>
<evidence type="ECO:0000256" key="9">
    <source>
        <dbReference type="HAMAP-Rule" id="MF_01200"/>
    </source>
</evidence>
<sequence length="241" mass="25869">MKREIRDRLIIALDVETIERALLLVEQLRSSVGMFKIGSQLFTAAGPEAVREVSRMGVPIFLDLKFHDIPNTVASAAAEAAKLGVSIFNVHALGGSEMMRRALEAAQMAAERGGIARPRVIAVTALTSADQKTLNELGIAESPTAFAVRLAKLAAEVGLDGVVASPHEIRPVRDAVERASFLIVTPGVRPRWTAHHDQKRVMTPAEALNAGADYIVIGRAVLDAPDPARAVESIIEEIEDS</sequence>
<dbReference type="PANTHER" id="PTHR32119">
    <property type="entry name" value="OROTIDINE 5'-PHOSPHATE DECARBOXYLASE"/>
    <property type="match status" value="1"/>
</dbReference>
<dbReference type="NCBIfam" id="NF001273">
    <property type="entry name" value="PRK00230.1"/>
    <property type="match status" value="1"/>
</dbReference>
<dbReference type="GO" id="GO:0006207">
    <property type="term" value="P:'de novo' pyrimidine nucleobase biosynthetic process"/>
    <property type="evidence" value="ECO:0007669"/>
    <property type="project" value="InterPro"/>
</dbReference>
<keyword evidence="6 9" id="KW-0456">Lyase</keyword>
<dbReference type="InterPro" id="IPR013785">
    <property type="entry name" value="Aldolase_TIM"/>
</dbReference>
<feature type="binding site" evidence="9 11">
    <location>
        <position position="36"/>
    </location>
    <ligand>
        <name>substrate</name>
    </ligand>
</feature>
<evidence type="ECO:0000313" key="15">
    <source>
        <dbReference type="Proteomes" id="UP000031518"/>
    </source>
</evidence>
<reference evidence="14 15" key="1">
    <citation type="submission" date="2013-12" db="EMBL/GenBank/DDBJ databases">
        <authorList>
            <person name="Stott M."/>
        </authorList>
    </citation>
    <scope>NUCLEOTIDE SEQUENCE [LARGE SCALE GENOMIC DNA]</scope>
    <source>
        <strain evidence="14 15">K22</strain>
    </source>
</reference>
<dbReference type="EMBL" id="CBXV010000002">
    <property type="protein sequence ID" value="CDM64659.1"/>
    <property type="molecule type" value="Genomic_DNA"/>
</dbReference>
<feature type="binding site" evidence="9 11">
    <location>
        <position position="14"/>
    </location>
    <ligand>
        <name>substrate</name>
    </ligand>
</feature>
<comment type="function">
    <text evidence="1 9">Catalyzes the decarboxylation of orotidine 5'-monophosphate (OMP) to uridine 5'-monophosphate (UMP).</text>
</comment>
<dbReference type="NCBIfam" id="TIGR01740">
    <property type="entry name" value="pyrF"/>
    <property type="match status" value="1"/>
</dbReference>
<evidence type="ECO:0000256" key="1">
    <source>
        <dbReference type="ARBA" id="ARBA00002356"/>
    </source>
</evidence>
<keyword evidence="4 9" id="KW-0210">Decarboxylase</keyword>
<dbReference type="PANTHER" id="PTHR32119:SF2">
    <property type="entry name" value="OROTIDINE 5'-PHOSPHATE DECARBOXYLASE"/>
    <property type="match status" value="1"/>
</dbReference>
<feature type="binding site" evidence="9 11">
    <location>
        <position position="189"/>
    </location>
    <ligand>
        <name>substrate</name>
    </ligand>
</feature>
<comment type="pathway">
    <text evidence="2 9 12">Pyrimidine metabolism; UMP biosynthesis via de novo pathway; UMP from orotate: step 2/2.</text>
</comment>
<feature type="binding site" evidence="9 11">
    <location>
        <position position="198"/>
    </location>
    <ligand>
        <name>substrate</name>
    </ligand>
</feature>